<feature type="region of interest" description="Disordered" evidence="1">
    <location>
        <begin position="358"/>
        <end position="384"/>
    </location>
</feature>
<evidence type="ECO:0000256" key="2">
    <source>
        <dbReference type="SAM" id="Phobius"/>
    </source>
</evidence>
<proteinExistence type="predicted"/>
<name>A0A1I2D3V9_9BACL</name>
<evidence type="ECO:0000313" key="3">
    <source>
        <dbReference type="EMBL" id="SFE74753.1"/>
    </source>
</evidence>
<feature type="transmembrane region" description="Helical" evidence="2">
    <location>
        <begin position="86"/>
        <end position="112"/>
    </location>
</feature>
<keyword evidence="2" id="KW-0812">Transmembrane</keyword>
<dbReference type="PANTHER" id="PTHR34351">
    <property type="entry name" value="SLR1927 PROTEIN-RELATED"/>
    <property type="match status" value="1"/>
</dbReference>
<evidence type="ECO:0000313" key="4">
    <source>
        <dbReference type="Proteomes" id="UP000198855"/>
    </source>
</evidence>
<sequence>MKAERKVPNASQPETAKGHFLQGSNSDGDKAGDGQNGASDLVTASVEPAGRPLVYRTRWGAWFIITAGWAASLAGVLTRGGAVETFMLIVLSLLPVLSIVMPLLSTIGLSVIRVIPVAKIKDGDEAVVKLTLKRSSAVPFVWLAVHDGMTNASAAEKTPLDYRYIVMPLLRKEVEISYSVLAVRRGEHQFGQVRVTVGDWLGLTAIHRRLECPGTLIAVPALPEEMGRRAGRLHGAVAEQASGDSSAAYISDSGELSEITADKLLQQAGIGPDSRPYREGDSMRHINWRAAAKGRGMFTKQHMLEQPAEIIMITDTFSAAYSHDGRLFDAALGWMARGMERAAAEGCEVRLITGATEAEGAAKQDKKASSSHKGEKKRGSVSGEQKKALLERLAKLRLAKRAVSVDSLRTELGGLKPGGILHVYTADWKSGQSWTRLAAYAADHNCRVELHVVTKQSVLTYAMREQQRLLEQAGLLVNWLAYPERMNAQTQTVEGGGQHARVRS</sequence>
<dbReference type="AlphaFoldDB" id="A0A1I2D3V9"/>
<dbReference type="OrthoDB" id="140416at2"/>
<dbReference type="EMBL" id="FOMT01000004">
    <property type="protein sequence ID" value="SFE74753.1"/>
    <property type="molecule type" value="Genomic_DNA"/>
</dbReference>
<keyword evidence="2" id="KW-1133">Transmembrane helix</keyword>
<reference evidence="4" key="1">
    <citation type="submission" date="2016-10" db="EMBL/GenBank/DDBJ databases">
        <authorList>
            <person name="Varghese N."/>
            <person name="Submissions S."/>
        </authorList>
    </citation>
    <scope>NUCLEOTIDE SEQUENCE [LARGE SCALE GENOMIC DNA]</scope>
    <source>
        <strain evidence="4">CGMCC 1.10784</strain>
    </source>
</reference>
<dbReference type="RefSeq" id="WP_091188130.1">
    <property type="nucleotide sequence ID" value="NZ_FOMT01000004.1"/>
</dbReference>
<feature type="region of interest" description="Disordered" evidence="1">
    <location>
        <begin position="1"/>
        <end position="40"/>
    </location>
</feature>
<accession>A0A1I2D3V9</accession>
<organism evidence="3 4">
    <name type="scientific">Paenibacillus catalpae</name>
    <dbReference type="NCBI Taxonomy" id="1045775"/>
    <lineage>
        <taxon>Bacteria</taxon>
        <taxon>Bacillati</taxon>
        <taxon>Bacillota</taxon>
        <taxon>Bacilli</taxon>
        <taxon>Bacillales</taxon>
        <taxon>Paenibacillaceae</taxon>
        <taxon>Paenibacillus</taxon>
    </lineage>
</organism>
<feature type="transmembrane region" description="Helical" evidence="2">
    <location>
        <begin position="59"/>
        <end position="80"/>
    </location>
</feature>
<keyword evidence="2" id="KW-0472">Membrane</keyword>
<protein>
    <submittedName>
        <fullName evidence="3">Uncharacterized protein</fullName>
    </submittedName>
</protein>
<dbReference type="Proteomes" id="UP000198855">
    <property type="component" value="Unassembled WGS sequence"/>
</dbReference>
<keyword evidence="4" id="KW-1185">Reference proteome</keyword>
<dbReference type="STRING" id="1045775.SAMN05216378_3930"/>
<evidence type="ECO:0000256" key="1">
    <source>
        <dbReference type="SAM" id="MobiDB-lite"/>
    </source>
</evidence>
<gene>
    <name evidence="3" type="ORF">SAMN05216378_3930</name>
</gene>